<dbReference type="PANTHER" id="PTHR31642">
    <property type="entry name" value="TRICHOTHECENE 3-O-ACETYLTRANSFERASE"/>
    <property type="match status" value="1"/>
</dbReference>
<gene>
    <name evidence="2" type="ORF">AXG93_2210s1060</name>
</gene>
<protein>
    <submittedName>
        <fullName evidence="2">Uncharacterized protein</fullName>
    </submittedName>
</protein>
<dbReference type="Pfam" id="PF02458">
    <property type="entry name" value="Transferase"/>
    <property type="match status" value="2"/>
</dbReference>
<dbReference type="AlphaFoldDB" id="A0A176VY68"/>
<evidence type="ECO:0000313" key="3">
    <source>
        <dbReference type="Proteomes" id="UP000077202"/>
    </source>
</evidence>
<dbReference type="InterPro" id="IPR023213">
    <property type="entry name" value="CAT-like_dom_sf"/>
</dbReference>
<dbReference type="GO" id="GO:0016747">
    <property type="term" value="F:acyltransferase activity, transferring groups other than amino-acyl groups"/>
    <property type="evidence" value="ECO:0007669"/>
    <property type="project" value="TreeGrafter"/>
</dbReference>
<sequence>MDGENTVSVPELQPTQLLRDVVISKIVPSSVTEHPKAFDPCIYDLNTFDSYVTVLYLYKLEDARPSTFAQFVDVVKVSLSRVLTLYFPLAGKWVVTEDASLRKLICNDEGAVFVQAAVDDQMRRFFNPADFKPPGELIGEFAVPGFVVADVHKTPENKEWPCLIVQLSIFGAELQFRNADMVRIARMVNGQVTSFRCAGVCLAVSWNHMTMDGFAFDRFIKAWWEIADTGQTSVEPSFERSFAPSVSDKARVLGIALDMKNVGDALSKRFRNFPSSSAAQFPVVNKLINVQMASVERLRQTAREDRDAGPLQRHERLTTFECISTQIWRCFARLCRDEDDLIHLRFTVECRKKCRVPPIADDFAGNMYLFIGPPASTGREVLDKSFTRGACEIHEVVNSVTPASVASLLDNQFKSIDAMASVVNEEFPNSHSAAKSLLPVTITSWSHFDNFYKLDFGFGPPILSAPCSLFNVVNDPVVYLLPHDPNSVDAAPILLRASPTIHALLSRDPEFLDLIS</sequence>
<comment type="caution">
    <text evidence="2">The sequence shown here is derived from an EMBL/GenBank/DDBJ whole genome shotgun (WGS) entry which is preliminary data.</text>
</comment>
<evidence type="ECO:0000256" key="1">
    <source>
        <dbReference type="ARBA" id="ARBA00009861"/>
    </source>
</evidence>
<name>A0A176VY68_MARPO</name>
<comment type="similarity">
    <text evidence="1">Belongs to the plant acyltransferase family.</text>
</comment>
<dbReference type="Proteomes" id="UP000077202">
    <property type="component" value="Unassembled WGS sequence"/>
</dbReference>
<organism evidence="2 3">
    <name type="scientific">Marchantia polymorpha subsp. ruderalis</name>
    <dbReference type="NCBI Taxonomy" id="1480154"/>
    <lineage>
        <taxon>Eukaryota</taxon>
        <taxon>Viridiplantae</taxon>
        <taxon>Streptophyta</taxon>
        <taxon>Embryophyta</taxon>
        <taxon>Marchantiophyta</taxon>
        <taxon>Marchantiopsida</taxon>
        <taxon>Marchantiidae</taxon>
        <taxon>Marchantiales</taxon>
        <taxon>Marchantiaceae</taxon>
        <taxon>Marchantia</taxon>
    </lineage>
</organism>
<proteinExistence type="inferred from homology"/>
<dbReference type="Gene3D" id="3.30.559.10">
    <property type="entry name" value="Chloramphenicol acetyltransferase-like domain"/>
    <property type="match status" value="2"/>
</dbReference>
<keyword evidence="3" id="KW-1185">Reference proteome</keyword>
<accession>A0A176VY68</accession>
<dbReference type="PANTHER" id="PTHR31642:SF323">
    <property type="entry name" value="BAHD FAMILY ACYLTRANSFERASE, CLADE V"/>
    <property type="match status" value="1"/>
</dbReference>
<dbReference type="InterPro" id="IPR050317">
    <property type="entry name" value="Plant_Fungal_Acyltransferase"/>
</dbReference>
<reference evidence="2" key="1">
    <citation type="submission" date="2016-03" db="EMBL/GenBank/DDBJ databases">
        <title>Mechanisms controlling the formation of the plant cell surface in tip-growing cells are functionally conserved among land plants.</title>
        <authorList>
            <person name="Honkanen S."/>
            <person name="Jones V.A."/>
            <person name="Morieri G."/>
            <person name="Champion C."/>
            <person name="Hetherington A.J."/>
            <person name="Kelly S."/>
            <person name="Saint-Marcoux D."/>
            <person name="Proust H."/>
            <person name="Prescott H."/>
            <person name="Dolan L."/>
        </authorList>
    </citation>
    <scope>NUCLEOTIDE SEQUENCE [LARGE SCALE GENOMIC DNA]</scope>
    <source>
        <tissue evidence="2">Whole gametophyte</tissue>
    </source>
</reference>
<dbReference type="EMBL" id="LVLJ01002376">
    <property type="protein sequence ID" value="OAE25222.1"/>
    <property type="molecule type" value="Genomic_DNA"/>
</dbReference>
<evidence type="ECO:0000313" key="2">
    <source>
        <dbReference type="EMBL" id="OAE25222.1"/>
    </source>
</evidence>